<dbReference type="KEGG" id="mce:MCAN_19331"/>
<feature type="region of interest" description="Disordered" evidence="1">
    <location>
        <begin position="355"/>
        <end position="384"/>
    </location>
</feature>
<accession>A0AB72XN22</accession>
<organism evidence="2 3">
    <name type="scientific">Mycobacterium canettii (strain CIPT 140010059)</name>
    <dbReference type="NCBI Taxonomy" id="1048245"/>
    <lineage>
        <taxon>Bacteria</taxon>
        <taxon>Bacillati</taxon>
        <taxon>Actinomycetota</taxon>
        <taxon>Actinomycetes</taxon>
        <taxon>Mycobacteriales</taxon>
        <taxon>Mycobacteriaceae</taxon>
        <taxon>Mycobacterium</taxon>
        <taxon>Mycobacterium tuberculosis complex</taxon>
    </lineage>
</organism>
<evidence type="ECO:0000256" key="1">
    <source>
        <dbReference type="SAM" id="MobiDB-lite"/>
    </source>
</evidence>
<dbReference type="EMBL" id="HE572590">
    <property type="protein sequence ID" value="CCC44265.1"/>
    <property type="molecule type" value="Genomic_DNA"/>
</dbReference>
<reference evidence="2 3" key="2">
    <citation type="journal article" date="2013" name="Nat. Genet.">
        <title>Genomic analysis of smooth tubercle bacilli provides insights into ancestry and pathoadaptation of Mycobacterium tuberculosis.</title>
        <authorList>
            <person name="Supply P."/>
            <person name="Marceau M."/>
            <person name="Mangenot S."/>
            <person name="Roche D."/>
            <person name="Rouanet C."/>
            <person name="Khanna V."/>
            <person name="Majlessi L."/>
            <person name="Criscuolo A."/>
            <person name="Tap J."/>
            <person name="Pawlik A."/>
            <person name="Fiette L."/>
            <person name="Orgeur M."/>
            <person name="Fabre M."/>
            <person name="Parmentier C."/>
            <person name="Frigui W."/>
            <person name="Simeone R."/>
            <person name="Boritsch E.C."/>
            <person name="Debrie A.S."/>
            <person name="Willery E."/>
            <person name="Walker D."/>
            <person name="Quail M.A."/>
            <person name="Ma L."/>
            <person name="Bouchier C."/>
            <person name="Salvignol G."/>
            <person name="Sayes F."/>
            <person name="Cascioferro A."/>
            <person name="Seemann T."/>
            <person name="Barbe V."/>
            <person name="Locht C."/>
            <person name="Gutierrez M.C."/>
            <person name="Leclerc C."/>
            <person name="Bentley S.D."/>
            <person name="Stinear T.P."/>
            <person name="Brisse S."/>
            <person name="Medigue C."/>
            <person name="Parkhill J."/>
            <person name="Cruveiller S."/>
            <person name="Brosch R."/>
        </authorList>
    </citation>
    <scope>NUCLEOTIDE SEQUENCE [LARGE SCALE GENOMIC DNA]</scope>
    <source>
        <strain evidence="2 3">CIPT 140010059</strain>
    </source>
</reference>
<name>A0AB72XN22_MYCCP</name>
<reference evidence="2 3" key="1">
    <citation type="journal article" date="2012" name="PLoS Negl. Trop. Dis.">
        <title>The Genome of Mycobacterium Africanum West African 2 Reveals a Lineage-Specific Locus and Genome Erosion Common to the M. tuberculosis Complex.</title>
        <authorList>
            <person name="Bentley S.D."/>
            <person name="Comas I."/>
            <person name="Bryant J.M."/>
            <person name="Walker D."/>
            <person name="Smith N.H."/>
            <person name="Harris S.R."/>
            <person name="Thurston S."/>
            <person name="Gagneux S."/>
            <person name="Wood J."/>
            <person name="Antonio M."/>
            <person name="Quail M.A."/>
            <person name="Gehre F."/>
            <person name="Adegbola R.A."/>
            <person name="Parkhill J."/>
            <person name="de Jong B.C."/>
        </authorList>
    </citation>
    <scope>NUCLEOTIDE SEQUENCE [LARGE SCALE GENOMIC DNA]</scope>
    <source>
        <strain evidence="2 3">CIPT 140010059</strain>
    </source>
</reference>
<proteinExistence type="predicted"/>
<protein>
    <submittedName>
        <fullName evidence="2">Uncharacterized protein</fullName>
    </submittedName>
</protein>
<sequence length="883" mass="91541">MLVGEQVGPGLQGAPRGVERISLATAVSTGVELNAAPAFIQRLTTEPHHVEGIHHRHRVGQFLAGGGLKPGEPVHRHHFHRLAPGFFSFGQPGLEGLLGASFDHVQQPGRTGALTDAGQVDDHGDVLVAAPRVAPHVFVDPDHRDFVEPARIVDQHPLALGQHGVVGGVPRHPQPFGDTGDGEVLAHNGFQCPPQPMARQLRPRLGCRAAVLPPHMSAAGTPIAAHGKHQGRRAPPEGLMSSPVSSRRLANLVTESLQGSVLGGIVSDAVLPAVPDDVKPGAGEDAYGVRVVVAAGSGAVVKVGGPGVGSAAVAGEVADGVAELFVCGPTEPDVGDFAGLAGGGGDAGQAGQRFGRGKTGSAVTDLGEQPGRAHGAGAGQGGEDVRVGVQGELLGDLRVEGLDLRGDAGKRSEQGAGDVCVGGAVLTCDTARGAGEPAVKHRGVDAPAVAGGGQPGGQALDRQPVCAVLAVESGQERQADRRVDVGEQPDHARKDDAQVRAQLVGQRHPVPDQVFASATGPAQGGRGRGVGQQWTQPGPVGAQRVGEHERVEAVVLVAGRAVTAAQILQLVRADHHHREPGLEQGVHHRAVRAFDGDLAHTGPVQQLEQLAQSGGVVLDRGAANLAATRIDDRYRVIVSRPINSTRDAVLRLVAQCGFGSRLHNSLLAARPSGEAPSCEARTRLPHRSLFGARRRSVLSTVGASGATAGLRKTHDGHHGCQASRAITQRRLGCIGQSIQDHRHKDGAPVSQSAGYGIPDGALLAATSTPSILVGDPTRQHRPLGIQVLAGHLHPELIKPAESGQIGADKARTTGSVVHVEVFRMRGVGNPIIGRPRPLPRQRRADPPYTLNCEEPVYGPAPGEKKPRSIWPMLLTPELNAAVR</sequence>
<dbReference type="Proteomes" id="UP000008896">
    <property type="component" value="Chromosome"/>
</dbReference>
<gene>
    <name evidence="2" type="ordered locus">MCAN_19331</name>
</gene>
<dbReference type="AlphaFoldDB" id="A0AB72XN22"/>
<evidence type="ECO:0000313" key="2">
    <source>
        <dbReference type="EMBL" id="CCC44265.1"/>
    </source>
</evidence>
<evidence type="ECO:0000313" key="3">
    <source>
        <dbReference type="Proteomes" id="UP000008896"/>
    </source>
</evidence>